<dbReference type="eggNOG" id="COG0030">
    <property type="taxonomic scope" value="Bacteria"/>
</dbReference>
<evidence type="ECO:0000313" key="10">
    <source>
        <dbReference type="EMBL" id="KFF42025.1"/>
    </source>
</evidence>
<evidence type="ECO:0000256" key="1">
    <source>
        <dbReference type="ARBA" id="ARBA00022490"/>
    </source>
</evidence>
<keyword evidence="1 7" id="KW-0963">Cytoplasm</keyword>
<dbReference type="PROSITE" id="PS51689">
    <property type="entry name" value="SAM_RNA_A_N6_MT"/>
    <property type="match status" value="1"/>
</dbReference>
<dbReference type="FunFam" id="3.40.50.150:FF:000023">
    <property type="entry name" value="Ribosomal RNA small subunit methyltransferase A"/>
    <property type="match status" value="1"/>
</dbReference>
<dbReference type="Proteomes" id="UP000028922">
    <property type="component" value="Unassembled WGS sequence"/>
</dbReference>
<feature type="binding site" evidence="7 8">
    <location>
        <position position="13"/>
    </location>
    <ligand>
        <name>S-adenosyl-L-methionine</name>
        <dbReference type="ChEBI" id="CHEBI:59789"/>
    </ligand>
</feature>
<feature type="binding site" evidence="7 8">
    <location>
        <position position="109"/>
    </location>
    <ligand>
        <name>S-adenosyl-L-methionine</name>
        <dbReference type="ChEBI" id="CHEBI:59789"/>
    </ligand>
</feature>
<dbReference type="InterPro" id="IPR011530">
    <property type="entry name" value="rRNA_adenine_dimethylase"/>
</dbReference>
<dbReference type="GO" id="GO:0052908">
    <property type="term" value="F:16S rRNA (adenine(1518)-N(6)/adenine(1519)-N(6))-dimethyltransferase activity"/>
    <property type="evidence" value="ECO:0007669"/>
    <property type="project" value="UniProtKB-EC"/>
</dbReference>
<feature type="binding site" evidence="7 8">
    <location>
        <position position="59"/>
    </location>
    <ligand>
        <name>S-adenosyl-L-methionine</name>
        <dbReference type="ChEBI" id="CHEBI:59789"/>
    </ligand>
</feature>
<evidence type="ECO:0000256" key="3">
    <source>
        <dbReference type="ARBA" id="ARBA00022603"/>
    </source>
</evidence>
<keyword evidence="5 7" id="KW-0949">S-adenosyl-L-methionine</keyword>
<dbReference type="PATRIC" id="fig|1527444.3.peg.83"/>
<dbReference type="PANTHER" id="PTHR11727:SF7">
    <property type="entry name" value="DIMETHYLADENOSINE TRANSFERASE-RELATED"/>
    <property type="match status" value="1"/>
</dbReference>
<comment type="caution">
    <text evidence="10">The sequence shown here is derived from an EMBL/GenBank/DDBJ whole genome shotgun (WGS) entry which is preliminary data.</text>
</comment>
<dbReference type="InterPro" id="IPR001737">
    <property type="entry name" value="KsgA/Erm"/>
</dbReference>
<dbReference type="CDD" id="cd02440">
    <property type="entry name" value="AdoMet_MTases"/>
    <property type="match status" value="1"/>
</dbReference>
<keyword evidence="6 7" id="KW-0694">RNA-binding</keyword>
<dbReference type="GO" id="GO:0005829">
    <property type="term" value="C:cytosol"/>
    <property type="evidence" value="ECO:0007669"/>
    <property type="project" value="TreeGrafter"/>
</dbReference>
<dbReference type="EMBL" id="JPSP01000001">
    <property type="protein sequence ID" value="KFF42025.1"/>
    <property type="molecule type" value="Genomic_DNA"/>
</dbReference>
<comment type="function">
    <text evidence="7">Specifically dimethylates two adjacent adenosines (A1518 and A1519) in the loop of a conserved hairpin near the 3'-end of 16S rRNA in the 30S particle. May play a critical role in biogenesis of 30S subunits.</text>
</comment>
<evidence type="ECO:0000256" key="7">
    <source>
        <dbReference type="HAMAP-Rule" id="MF_00607"/>
    </source>
</evidence>
<protein>
    <recommendedName>
        <fullName evidence="7">Ribosomal RNA small subunit methyltransferase A</fullName>
        <ecNumber evidence="7">2.1.1.182</ecNumber>
    </recommendedName>
    <alternativeName>
        <fullName evidence="7">16S rRNA (adenine(1518)-N(6)/adenine(1519)-N(6))-dimethyltransferase</fullName>
    </alternativeName>
    <alternativeName>
        <fullName evidence="7">16S rRNA dimethyladenosine transferase</fullName>
    </alternativeName>
    <alternativeName>
        <fullName evidence="7">16S rRNA dimethylase</fullName>
    </alternativeName>
    <alternativeName>
        <fullName evidence="7">S-adenosylmethionine-6-N', N'-adenosyl(rRNA) dimethyltransferase</fullName>
    </alternativeName>
</protein>
<comment type="catalytic activity">
    <reaction evidence="7">
        <text>adenosine(1518)/adenosine(1519) in 16S rRNA + 4 S-adenosyl-L-methionine = N(6)-dimethyladenosine(1518)/N(6)-dimethyladenosine(1519) in 16S rRNA + 4 S-adenosyl-L-homocysteine + 4 H(+)</text>
        <dbReference type="Rhea" id="RHEA:19609"/>
        <dbReference type="Rhea" id="RHEA-COMP:10232"/>
        <dbReference type="Rhea" id="RHEA-COMP:10233"/>
        <dbReference type="ChEBI" id="CHEBI:15378"/>
        <dbReference type="ChEBI" id="CHEBI:57856"/>
        <dbReference type="ChEBI" id="CHEBI:59789"/>
        <dbReference type="ChEBI" id="CHEBI:74411"/>
        <dbReference type="ChEBI" id="CHEBI:74493"/>
        <dbReference type="EC" id="2.1.1.182"/>
    </reaction>
</comment>
<evidence type="ECO:0000256" key="6">
    <source>
        <dbReference type="ARBA" id="ARBA00022884"/>
    </source>
</evidence>
<dbReference type="InterPro" id="IPR023165">
    <property type="entry name" value="rRNA_Ade_diMease-like_C"/>
</dbReference>
<gene>
    <name evidence="7" type="primary">rsmA</name>
    <name evidence="7" type="synonym">ksgA</name>
    <name evidence="10" type="ORF">ucyna2_00083</name>
</gene>
<sequence>MIYPRKRFGQHWLKDNAVLNKIIESAHLSNIDKVLEIGPGTGILTRRLLSQVSSLTAVEVDWDLYEQLIKKFHNYDNLLLLQRDILKIDLSVEISKNNFFWPINKVVANIPYNITNPILEKLLGSIPNPYHSPYEIIVLLVQKEVAKRITASPGDKAYGALSAKIQYLARCNYICDVSCKAFYPIPKVDSAIITLHPHILNSSVLNPSYLESLINLGFSNRRKMLHNNLKNTIDIKYLIEFLEKTNLDLKIRAENLSINQWIELSNYLYPLKDK</sequence>
<dbReference type="SMART" id="SM00650">
    <property type="entry name" value="rADc"/>
    <property type="match status" value="1"/>
</dbReference>
<keyword evidence="3 7" id="KW-0489">Methyltransferase</keyword>
<reference evidence="10 11" key="1">
    <citation type="submission" date="2014-08" db="EMBL/GenBank/DDBJ databases">
        <title>Comparative genomics reveals surprising divergence of two closely related strains of uncultivated UCYN-A cyanobacteria.</title>
        <authorList>
            <person name="Bombar D."/>
            <person name="Heller P."/>
            <person name="Sanchez-Baracaldo P."/>
            <person name="Carter B.J."/>
            <person name="Zert J.P."/>
        </authorList>
    </citation>
    <scope>NUCLEOTIDE SEQUENCE [LARGE SCALE GENOMIC DNA]</scope>
</reference>
<dbReference type="GO" id="GO:0003723">
    <property type="term" value="F:RNA binding"/>
    <property type="evidence" value="ECO:0007669"/>
    <property type="project" value="UniProtKB-UniRule"/>
</dbReference>
<organism evidence="10 11">
    <name type="scientific">Candidatus Atelocyanobacterium thalassa isolate SIO64986</name>
    <dbReference type="NCBI Taxonomy" id="1527444"/>
    <lineage>
        <taxon>Bacteria</taxon>
        <taxon>Bacillati</taxon>
        <taxon>Cyanobacteriota</taxon>
        <taxon>Cyanophyceae</taxon>
        <taxon>Oscillatoriophycideae</taxon>
        <taxon>Chroococcales</taxon>
        <taxon>Aphanothecaceae</taxon>
        <taxon>Candidatus Atelocyanobacterium</taxon>
        <taxon>Candidatus Atelocyanobacterium thalassae</taxon>
    </lineage>
</organism>
<dbReference type="NCBIfam" id="TIGR00755">
    <property type="entry name" value="ksgA"/>
    <property type="match status" value="1"/>
</dbReference>
<comment type="subcellular location">
    <subcellularLocation>
        <location evidence="7">Cytoplasm</location>
    </subcellularLocation>
</comment>
<feature type="domain" description="Ribosomal RNA adenine methylase transferase N-terminal" evidence="9">
    <location>
        <begin position="18"/>
        <end position="199"/>
    </location>
</feature>
<dbReference type="SUPFAM" id="SSF53335">
    <property type="entry name" value="S-adenosyl-L-methionine-dependent methyltransferases"/>
    <property type="match status" value="1"/>
</dbReference>
<comment type="similarity">
    <text evidence="7">Belongs to the class I-like SAM-binding methyltransferase superfamily. rRNA adenine N(6)-methyltransferase family. RsmA subfamily.</text>
</comment>
<feature type="binding site" evidence="7 8">
    <location>
        <position position="84"/>
    </location>
    <ligand>
        <name>S-adenosyl-L-methionine</name>
        <dbReference type="ChEBI" id="CHEBI:59789"/>
    </ligand>
</feature>
<dbReference type="InterPro" id="IPR029063">
    <property type="entry name" value="SAM-dependent_MTases_sf"/>
</dbReference>
<keyword evidence="2 7" id="KW-0698">rRNA processing</keyword>
<evidence type="ECO:0000256" key="5">
    <source>
        <dbReference type="ARBA" id="ARBA00022691"/>
    </source>
</evidence>
<dbReference type="InterPro" id="IPR020596">
    <property type="entry name" value="rRNA_Ade_Mease_Trfase_CS"/>
</dbReference>
<accession>A0A086CIL1</accession>
<dbReference type="Gene3D" id="1.10.8.100">
    <property type="entry name" value="Ribosomal RNA adenine dimethylase-like, domain 2"/>
    <property type="match status" value="1"/>
</dbReference>
<dbReference type="STRING" id="1527444.ucyna2_00083"/>
<dbReference type="Gene3D" id="3.40.50.150">
    <property type="entry name" value="Vaccinia Virus protein VP39"/>
    <property type="match status" value="1"/>
</dbReference>
<dbReference type="EC" id="2.1.1.182" evidence="7"/>
<dbReference type="Pfam" id="PF00398">
    <property type="entry name" value="RrnaAD"/>
    <property type="match status" value="1"/>
</dbReference>
<feature type="binding site" evidence="7 8">
    <location>
        <position position="38"/>
    </location>
    <ligand>
        <name>S-adenosyl-L-methionine</name>
        <dbReference type="ChEBI" id="CHEBI:59789"/>
    </ligand>
</feature>
<dbReference type="HAMAP" id="MF_00607">
    <property type="entry name" value="16SrRNA_methyltr_A"/>
    <property type="match status" value="1"/>
</dbReference>
<dbReference type="AlphaFoldDB" id="A0A086CIL1"/>
<evidence type="ECO:0000256" key="4">
    <source>
        <dbReference type="ARBA" id="ARBA00022679"/>
    </source>
</evidence>
<proteinExistence type="inferred from homology"/>
<feature type="binding site" evidence="7 8">
    <location>
        <position position="11"/>
    </location>
    <ligand>
        <name>S-adenosyl-L-methionine</name>
        <dbReference type="ChEBI" id="CHEBI:59789"/>
    </ligand>
</feature>
<dbReference type="FunFam" id="1.10.8.100:FF:000001">
    <property type="entry name" value="Ribosomal RNA small subunit methyltransferase A"/>
    <property type="match status" value="1"/>
</dbReference>
<keyword evidence="4 7" id="KW-0808">Transferase</keyword>
<dbReference type="PANTHER" id="PTHR11727">
    <property type="entry name" value="DIMETHYLADENOSINE TRANSFERASE"/>
    <property type="match status" value="1"/>
</dbReference>
<evidence type="ECO:0000259" key="9">
    <source>
        <dbReference type="SMART" id="SM00650"/>
    </source>
</evidence>
<evidence type="ECO:0000313" key="11">
    <source>
        <dbReference type="Proteomes" id="UP000028922"/>
    </source>
</evidence>
<evidence type="ECO:0000256" key="2">
    <source>
        <dbReference type="ARBA" id="ARBA00022552"/>
    </source>
</evidence>
<evidence type="ECO:0000256" key="8">
    <source>
        <dbReference type="PROSITE-ProRule" id="PRU01026"/>
    </source>
</evidence>
<dbReference type="InterPro" id="IPR020598">
    <property type="entry name" value="rRNA_Ade_methylase_Trfase_N"/>
</dbReference>
<name>A0A086CIL1_9CHRO</name>
<dbReference type="PROSITE" id="PS01131">
    <property type="entry name" value="RRNA_A_DIMETH"/>
    <property type="match status" value="1"/>
</dbReference>